<dbReference type="GO" id="GO:0016616">
    <property type="term" value="F:oxidoreductase activity, acting on the CH-OH group of donors, NAD or NADP as acceptor"/>
    <property type="evidence" value="ECO:0007669"/>
    <property type="project" value="TreeGrafter"/>
</dbReference>
<evidence type="ECO:0000313" key="5">
    <source>
        <dbReference type="Proteomes" id="UP000236732"/>
    </source>
</evidence>
<feature type="domain" description="Ketoreductase" evidence="3">
    <location>
        <begin position="5"/>
        <end position="170"/>
    </location>
</feature>
<dbReference type="GO" id="GO:0048038">
    <property type="term" value="F:quinone binding"/>
    <property type="evidence" value="ECO:0007669"/>
    <property type="project" value="TreeGrafter"/>
</dbReference>
<dbReference type="EMBL" id="FNVT01000015">
    <property type="protein sequence ID" value="SEH00253.1"/>
    <property type="molecule type" value="Genomic_DNA"/>
</dbReference>
<dbReference type="AlphaFoldDB" id="A0A1H6ES94"/>
<protein>
    <submittedName>
        <fullName evidence="4">NAD(P)-dependent dehydrogenase, short-chain alcohol dehydrogenase family</fullName>
    </submittedName>
</protein>
<dbReference type="Pfam" id="PF13561">
    <property type="entry name" value="adh_short_C2"/>
    <property type="match status" value="1"/>
</dbReference>
<dbReference type="CDD" id="cd05233">
    <property type="entry name" value="SDR_c"/>
    <property type="match status" value="1"/>
</dbReference>
<evidence type="ECO:0000256" key="2">
    <source>
        <dbReference type="ARBA" id="ARBA00023002"/>
    </source>
</evidence>
<reference evidence="4 5" key="1">
    <citation type="submission" date="2016-10" db="EMBL/GenBank/DDBJ databases">
        <authorList>
            <person name="de Groot N.N."/>
        </authorList>
    </citation>
    <scope>NUCLEOTIDE SEQUENCE [LARGE SCALE GENOMIC DNA]</scope>
    <source>
        <strain evidence="4 5">CGMCC 4.7037</strain>
    </source>
</reference>
<gene>
    <name evidence="4" type="ORF">SAMN05444920_115232</name>
</gene>
<dbReference type="GO" id="GO:0006633">
    <property type="term" value="P:fatty acid biosynthetic process"/>
    <property type="evidence" value="ECO:0007669"/>
    <property type="project" value="TreeGrafter"/>
</dbReference>
<dbReference type="SUPFAM" id="SSF51735">
    <property type="entry name" value="NAD(P)-binding Rossmann-fold domains"/>
    <property type="match status" value="1"/>
</dbReference>
<dbReference type="InterPro" id="IPR020904">
    <property type="entry name" value="Sc_DH/Rdtase_CS"/>
</dbReference>
<evidence type="ECO:0000259" key="3">
    <source>
        <dbReference type="SMART" id="SM00822"/>
    </source>
</evidence>
<accession>A0A1H6ES94</accession>
<dbReference type="PRINTS" id="PR00081">
    <property type="entry name" value="GDHRDH"/>
</dbReference>
<dbReference type="FunFam" id="3.40.50.720:FF:000084">
    <property type="entry name" value="Short-chain dehydrogenase reductase"/>
    <property type="match status" value="1"/>
</dbReference>
<dbReference type="PRINTS" id="PR00080">
    <property type="entry name" value="SDRFAMILY"/>
</dbReference>
<dbReference type="PROSITE" id="PS00061">
    <property type="entry name" value="ADH_SHORT"/>
    <property type="match status" value="1"/>
</dbReference>
<dbReference type="PANTHER" id="PTHR42760">
    <property type="entry name" value="SHORT-CHAIN DEHYDROGENASES/REDUCTASES FAMILY MEMBER"/>
    <property type="match status" value="1"/>
</dbReference>
<dbReference type="InterPro" id="IPR036291">
    <property type="entry name" value="NAD(P)-bd_dom_sf"/>
</dbReference>
<sequence>MMDHDVAIVTGGGGDIGRGVCRALSKAGTTVVTLDLDISHADGADRAIQCDVRDPAACAGAVEEVVRDFGRVDTLVNLAQAFVQKPLPELTDEDMRLVFDSGPMATLRMMQLCYRHLKRRGGGSIINFASAAGTQGGIPGLGAYAAAKEAIRGLSKHAAVEWGPDNIRTNVICPAATSDPNRFGFGKQVADRNPLRRIGDPEADIGGVVVFLAGPSSSYINGRTLHVDGGAGTFR</sequence>
<dbReference type="InterPro" id="IPR057326">
    <property type="entry name" value="KR_dom"/>
</dbReference>
<dbReference type="PANTHER" id="PTHR42760:SF133">
    <property type="entry name" value="3-OXOACYL-[ACYL-CARRIER-PROTEIN] REDUCTASE"/>
    <property type="match status" value="1"/>
</dbReference>
<dbReference type="Gene3D" id="3.40.50.720">
    <property type="entry name" value="NAD(P)-binding Rossmann-like Domain"/>
    <property type="match status" value="1"/>
</dbReference>
<proteinExistence type="inferred from homology"/>
<keyword evidence="5" id="KW-1185">Reference proteome</keyword>
<organism evidence="4 5">
    <name type="scientific">Nonomuraea solani</name>
    <dbReference type="NCBI Taxonomy" id="1144553"/>
    <lineage>
        <taxon>Bacteria</taxon>
        <taxon>Bacillati</taxon>
        <taxon>Actinomycetota</taxon>
        <taxon>Actinomycetes</taxon>
        <taxon>Streptosporangiales</taxon>
        <taxon>Streptosporangiaceae</taxon>
        <taxon>Nonomuraea</taxon>
    </lineage>
</organism>
<comment type="similarity">
    <text evidence="1">Belongs to the short-chain dehydrogenases/reductases (SDR) family.</text>
</comment>
<dbReference type="Proteomes" id="UP000236732">
    <property type="component" value="Unassembled WGS sequence"/>
</dbReference>
<keyword evidence="2" id="KW-0560">Oxidoreductase</keyword>
<dbReference type="SMART" id="SM00822">
    <property type="entry name" value="PKS_KR"/>
    <property type="match status" value="1"/>
</dbReference>
<dbReference type="InterPro" id="IPR002347">
    <property type="entry name" value="SDR_fam"/>
</dbReference>
<dbReference type="RefSeq" id="WP_200824560.1">
    <property type="nucleotide sequence ID" value="NZ_FNVT01000015.1"/>
</dbReference>
<name>A0A1H6ES94_9ACTN</name>
<evidence type="ECO:0000256" key="1">
    <source>
        <dbReference type="ARBA" id="ARBA00006484"/>
    </source>
</evidence>
<evidence type="ECO:0000313" key="4">
    <source>
        <dbReference type="EMBL" id="SEH00253.1"/>
    </source>
</evidence>